<dbReference type="Proteomes" id="UP001589858">
    <property type="component" value="Unassembled WGS sequence"/>
</dbReference>
<evidence type="ECO:0000256" key="1">
    <source>
        <dbReference type="SAM" id="Coils"/>
    </source>
</evidence>
<dbReference type="EMBL" id="JBHLTM010000016">
    <property type="protein sequence ID" value="MFC0683862.1"/>
    <property type="molecule type" value="Genomic_DNA"/>
</dbReference>
<proteinExistence type="predicted"/>
<reference evidence="2 3" key="1">
    <citation type="submission" date="2024-09" db="EMBL/GenBank/DDBJ databases">
        <authorList>
            <person name="Sun Q."/>
            <person name="Mori K."/>
        </authorList>
    </citation>
    <scope>NUCLEOTIDE SEQUENCE [LARGE SCALE GENOMIC DNA]</scope>
    <source>
        <strain evidence="2 3">CICC 11035S</strain>
    </source>
</reference>
<dbReference type="RefSeq" id="WP_142633783.1">
    <property type="nucleotide sequence ID" value="NZ_JAPCWC010000006.1"/>
</dbReference>
<gene>
    <name evidence="2" type="ORF">ACFFF8_04580</name>
</gene>
<keyword evidence="1" id="KW-0175">Coiled coil</keyword>
<evidence type="ECO:0000313" key="3">
    <source>
        <dbReference type="Proteomes" id="UP001589858"/>
    </source>
</evidence>
<accession>A0ABV6S565</accession>
<protein>
    <submittedName>
        <fullName evidence="2">Septum formation initiator family protein</fullName>
    </submittedName>
</protein>
<keyword evidence="3" id="KW-1185">Reference proteome</keyword>
<sequence>MRAMHHDNNLAKERLVQGGALALLLLMGGFVIAGPSGVLAWGENQRLLEQRHEKLAELEGQRDRLKNRVALLDSSKVDPDLAGELLRSNLNVARPDEMVMLIKR</sequence>
<name>A0ABV6S565_9SPHN</name>
<comment type="caution">
    <text evidence="2">The sequence shown here is derived from an EMBL/GenBank/DDBJ whole genome shotgun (WGS) entry which is preliminary data.</text>
</comment>
<evidence type="ECO:0000313" key="2">
    <source>
        <dbReference type="EMBL" id="MFC0683862.1"/>
    </source>
</evidence>
<feature type="coiled-coil region" evidence="1">
    <location>
        <begin position="44"/>
        <end position="75"/>
    </location>
</feature>
<organism evidence="2 3">
    <name type="scientific">Novosphingobium clariflavum</name>
    <dbReference type="NCBI Taxonomy" id="2029884"/>
    <lineage>
        <taxon>Bacteria</taxon>
        <taxon>Pseudomonadati</taxon>
        <taxon>Pseudomonadota</taxon>
        <taxon>Alphaproteobacteria</taxon>
        <taxon>Sphingomonadales</taxon>
        <taxon>Sphingomonadaceae</taxon>
        <taxon>Novosphingobium</taxon>
    </lineage>
</organism>